<dbReference type="SUPFAM" id="SSF52402">
    <property type="entry name" value="Adenine nucleotide alpha hydrolases-like"/>
    <property type="match status" value="1"/>
</dbReference>
<sequence>MRKTPDNGQFGGMTPTRVVVLLDASPDALRALEAAAELARRHDVPLLAVTVEETDRLRSAAFSFASEVGAASGAIRPVDEALLSRRRERLPVGIRRVVERVAGSDGISWRLVVARGRLVEEVLALSEPGDVLMLGRVGWSSRLGRRLGTAPLVLARRAMGSVQICSARPVRERGRIAVLVEDPAAAQPLLGLAAERARRAGRELTLLLPASADVDPERLAAAMGRRPPAWRSRVLRSLATGEMLRVLAEERAVELLVGRGGAWLDSPIAARLLSHWQMPLLVVGEPAPDQLSTSSPAGSRRL</sequence>
<name>A0A3E1KAL2_9GAMM</name>
<proteinExistence type="predicted"/>
<accession>A0A3E1KAL2</accession>
<dbReference type="Gene3D" id="3.40.50.12370">
    <property type="match status" value="1"/>
</dbReference>
<reference evidence="2 3" key="1">
    <citation type="submission" date="2018-08" db="EMBL/GenBank/DDBJ databases">
        <title>Wenzhouxiangella salilacus sp. nov., a novel bacterium isolated from a saline lake in Xinjiang Province, China.</title>
        <authorList>
            <person name="Han S."/>
        </authorList>
    </citation>
    <scope>NUCLEOTIDE SEQUENCE [LARGE SCALE GENOMIC DNA]</scope>
    <source>
        <strain evidence="2 3">XDB06</strain>
    </source>
</reference>
<dbReference type="AlphaFoldDB" id="A0A3E1KAL2"/>
<evidence type="ECO:0000259" key="1">
    <source>
        <dbReference type="Pfam" id="PF00582"/>
    </source>
</evidence>
<dbReference type="EMBL" id="QUZK01000021">
    <property type="protein sequence ID" value="RFF31390.1"/>
    <property type="molecule type" value="Genomic_DNA"/>
</dbReference>
<feature type="domain" description="UspA" evidence="1">
    <location>
        <begin position="17"/>
        <end position="148"/>
    </location>
</feature>
<gene>
    <name evidence="2" type="ORF">DZC52_04840</name>
</gene>
<comment type="caution">
    <text evidence="2">The sequence shown here is derived from an EMBL/GenBank/DDBJ whole genome shotgun (WGS) entry which is preliminary data.</text>
</comment>
<dbReference type="InterPro" id="IPR006016">
    <property type="entry name" value="UspA"/>
</dbReference>
<evidence type="ECO:0000313" key="3">
    <source>
        <dbReference type="Proteomes" id="UP000260351"/>
    </source>
</evidence>
<keyword evidence="3" id="KW-1185">Reference proteome</keyword>
<evidence type="ECO:0000313" key="2">
    <source>
        <dbReference type="EMBL" id="RFF31390.1"/>
    </source>
</evidence>
<dbReference type="RefSeq" id="WP_116649996.1">
    <property type="nucleotide sequence ID" value="NZ_QUZK01000021.1"/>
</dbReference>
<protein>
    <recommendedName>
        <fullName evidence="1">UspA domain-containing protein</fullName>
    </recommendedName>
</protein>
<dbReference type="OrthoDB" id="6361295at2"/>
<organism evidence="2 3">
    <name type="scientific">Wenzhouxiangella sediminis</name>
    <dbReference type="NCBI Taxonomy" id="1792836"/>
    <lineage>
        <taxon>Bacteria</taxon>
        <taxon>Pseudomonadati</taxon>
        <taxon>Pseudomonadota</taxon>
        <taxon>Gammaproteobacteria</taxon>
        <taxon>Chromatiales</taxon>
        <taxon>Wenzhouxiangellaceae</taxon>
        <taxon>Wenzhouxiangella</taxon>
    </lineage>
</organism>
<dbReference type="Pfam" id="PF00582">
    <property type="entry name" value="Usp"/>
    <property type="match status" value="1"/>
</dbReference>
<dbReference type="Proteomes" id="UP000260351">
    <property type="component" value="Unassembled WGS sequence"/>
</dbReference>